<gene>
    <name evidence="1" type="ORF">NCTC11343_03411</name>
</gene>
<dbReference type="RefSeq" id="WP_112375241.1">
    <property type="nucleotide sequence ID" value="NZ_CP069793.1"/>
</dbReference>
<reference evidence="1 2" key="1">
    <citation type="submission" date="2018-06" db="EMBL/GenBank/DDBJ databases">
        <authorList>
            <consortium name="Pathogen Informatics"/>
            <person name="Doyle S."/>
        </authorList>
    </citation>
    <scope>NUCLEOTIDE SEQUENCE [LARGE SCALE GENOMIC DNA]</scope>
    <source>
        <strain evidence="1 2">NCTC11343</strain>
    </source>
</reference>
<protein>
    <recommendedName>
        <fullName evidence="3">Prepilin type IV endopeptidase peptidase domain-containing protein</fullName>
    </recommendedName>
</protein>
<proteinExistence type="predicted"/>
<evidence type="ECO:0000313" key="1">
    <source>
        <dbReference type="EMBL" id="SPZ88304.1"/>
    </source>
</evidence>
<evidence type="ECO:0008006" key="3">
    <source>
        <dbReference type="Google" id="ProtNLM"/>
    </source>
</evidence>
<name>A0A2X2J3T0_SPHMU</name>
<dbReference type="Proteomes" id="UP000251241">
    <property type="component" value="Unassembled WGS sequence"/>
</dbReference>
<dbReference type="AlphaFoldDB" id="A0A2X2J3T0"/>
<sequence length="167" mass="19361">MWWTISIVVLLIGIAYQDFKQRAVSIVLFLLLAILLLGLKLTQSYWQDCYPDMLASSLFLAFQMGGILIYFRIKDGQWGRIMDRKLGWGDIAFLLCILLYMPFLNFFLFHIVSLITVLLVAMVNKNWQDPQKGIPLAGCQALLFLGYFTSERMNWIDWDLIGQSFMS</sequence>
<dbReference type="EMBL" id="UAUU01000009">
    <property type="protein sequence ID" value="SPZ88304.1"/>
    <property type="molecule type" value="Genomic_DNA"/>
</dbReference>
<dbReference type="GeneID" id="97183276"/>
<evidence type="ECO:0000313" key="2">
    <source>
        <dbReference type="Proteomes" id="UP000251241"/>
    </source>
</evidence>
<accession>A0A2X2J3T0</accession>
<organism evidence="1 2">
    <name type="scientific">Sphingobacterium multivorum</name>
    <dbReference type="NCBI Taxonomy" id="28454"/>
    <lineage>
        <taxon>Bacteria</taxon>
        <taxon>Pseudomonadati</taxon>
        <taxon>Bacteroidota</taxon>
        <taxon>Sphingobacteriia</taxon>
        <taxon>Sphingobacteriales</taxon>
        <taxon>Sphingobacteriaceae</taxon>
        <taxon>Sphingobacterium</taxon>
    </lineage>
</organism>